<dbReference type="Proteomes" id="UP000003692">
    <property type="component" value="Unassembled WGS sequence"/>
</dbReference>
<evidence type="ECO:0000313" key="1">
    <source>
        <dbReference type="EMBL" id="EFE23378.1"/>
    </source>
</evidence>
<comment type="caution">
    <text evidence="1">The sequence shown here is derived from an EMBL/GenBank/DDBJ whole genome shotgun (WGS) entry which is preliminary data.</text>
</comment>
<dbReference type="AlphaFoldDB" id="D4F4D0"/>
<evidence type="ECO:0000313" key="2">
    <source>
        <dbReference type="Proteomes" id="UP000003692"/>
    </source>
</evidence>
<proteinExistence type="predicted"/>
<protein>
    <submittedName>
        <fullName evidence="1">Uncharacterized protein</fullName>
    </submittedName>
</protein>
<organism evidence="1 2">
    <name type="scientific">Edwardsiella tarda ATCC 23685</name>
    <dbReference type="NCBI Taxonomy" id="500638"/>
    <lineage>
        <taxon>Bacteria</taxon>
        <taxon>Pseudomonadati</taxon>
        <taxon>Pseudomonadota</taxon>
        <taxon>Gammaproteobacteria</taxon>
        <taxon>Enterobacterales</taxon>
        <taxon>Hafniaceae</taxon>
        <taxon>Edwardsiella</taxon>
    </lineage>
</organism>
<sequence>MRPTFYVIFYQICRKITMPKVRHRSYIAKKGRSPPQMDCKAVIARCIFSTNVDRFLFYMKSPNPMSGPLL</sequence>
<gene>
    <name evidence="1" type="ORF">EDWATA_01601</name>
</gene>
<dbReference type="HOGENOM" id="CLU_2751379_0_0_6"/>
<dbReference type="EMBL" id="ADGK01000092">
    <property type="protein sequence ID" value="EFE23378.1"/>
    <property type="molecule type" value="Genomic_DNA"/>
</dbReference>
<accession>D4F4D0</accession>
<reference evidence="1 2" key="1">
    <citation type="submission" date="2010-02" db="EMBL/GenBank/DDBJ databases">
        <authorList>
            <person name="Weinstock G."/>
            <person name="Sodergren E."/>
            <person name="Clifton S."/>
            <person name="Fulton L."/>
            <person name="Fulton B."/>
            <person name="Courtney L."/>
            <person name="Fronick C."/>
            <person name="Harrison M."/>
            <person name="Strong C."/>
            <person name="Farmer C."/>
            <person name="Delahaunty K."/>
            <person name="Markovic C."/>
            <person name="Hall O."/>
            <person name="Minx P."/>
            <person name="Tomlinson C."/>
            <person name="Mitreva M."/>
            <person name="Nelson J."/>
            <person name="Hou S."/>
            <person name="Wollam A."/>
            <person name="Pepin K.H."/>
            <person name="Johnson M."/>
            <person name="Bhonagiri V."/>
            <person name="Zhang X."/>
            <person name="Suruliraj S."/>
            <person name="Warren W."/>
            <person name="Chinwalla A."/>
            <person name="Mardis E.R."/>
            <person name="Wilson R.K."/>
        </authorList>
    </citation>
    <scope>NUCLEOTIDE SEQUENCE [LARGE SCALE GENOMIC DNA]</scope>
    <source>
        <strain evidence="1 2">ATCC 23685</strain>
    </source>
</reference>
<name>D4F4D0_EDWTA</name>